<evidence type="ECO:0000313" key="2">
    <source>
        <dbReference type="Proteomes" id="UP000054485"/>
    </source>
</evidence>
<dbReference type="Proteomes" id="UP000054485">
    <property type="component" value="Unassembled WGS sequence"/>
</dbReference>
<dbReference type="EMBL" id="KN835359">
    <property type="protein sequence ID" value="KIK39081.1"/>
    <property type="molecule type" value="Genomic_DNA"/>
</dbReference>
<evidence type="ECO:0000313" key="1">
    <source>
        <dbReference type="EMBL" id="KIK39081.1"/>
    </source>
</evidence>
<gene>
    <name evidence="1" type="ORF">CY34DRAFT_350736</name>
</gene>
<reference evidence="1 2" key="1">
    <citation type="submission" date="2014-04" db="EMBL/GenBank/DDBJ databases">
        <authorList>
            <consortium name="DOE Joint Genome Institute"/>
            <person name="Kuo A."/>
            <person name="Ruytinx J."/>
            <person name="Rineau F."/>
            <person name="Colpaert J."/>
            <person name="Kohler A."/>
            <person name="Nagy L.G."/>
            <person name="Floudas D."/>
            <person name="Copeland A."/>
            <person name="Barry K.W."/>
            <person name="Cichocki N."/>
            <person name="Veneault-Fourrey C."/>
            <person name="LaButti K."/>
            <person name="Lindquist E.A."/>
            <person name="Lipzen A."/>
            <person name="Lundell T."/>
            <person name="Morin E."/>
            <person name="Murat C."/>
            <person name="Sun H."/>
            <person name="Tunlid A."/>
            <person name="Henrissat B."/>
            <person name="Grigoriev I.V."/>
            <person name="Hibbett D.S."/>
            <person name="Martin F."/>
            <person name="Nordberg H.P."/>
            <person name="Cantor M.N."/>
            <person name="Hua S.X."/>
        </authorList>
    </citation>
    <scope>NUCLEOTIDE SEQUENCE [LARGE SCALE GENOMIC DNA]</scope>
    <source>
        <strain evidence="1 2">UH-Slu-Lm8-n1</strain>
    </source>
</reference>
<accession>A0A0D0ABE4</accession>
<protein>
    <submittedName>
        <fullName evidence="1">Uncharacterized protein</fullName>
    </submittedName>
</protein>
<dbReference type="AlphaFoldDB" id="A0A0D0ABE4"/>
<organism evidence="1 2">
    <name type="scientific">Suillus luteus UH-Slu-Lm8-n1</name>
    <dbReference type="NCBI Taxonomy" id="930992"/>
    <lineage>
        <taxon>Eukaryota</taxon>
        <taxon>Fungi</taxon>
        <taxon>Dikarya</taxon>
        <taxon>Basidiomycota</taxon>
        <taxon>Agaricomycotina</taxon>
        <taxon>Agaricomycetes</taxon>
        <taxon>Agaricomycetidae</taxon>
        <taxon>Boletales</taxon>
        <taxon>Suillineae</taxon>
        <taxon>Suillaceae</taxon>
        <taxon>Suillus</taxon>
    </lineage>
</organism>
<dbReference type="InParanoid" id="A0A0D0ABE4"/>
<dbReference type="HOGENOM" id="CLU_2307909_0_0_1"/>
<reference evidence="2" key="2">
    <citation type="submission" date="2015-01" db="EMBL/GenBank/DDBJ databases">
        <title>Evolutionary Origins and Diversification of the Mycorrhizal Mutualists.</title>
        <authorList>
            <consortium name="DOE Joint Genome Institute"/>
            <consortium name="Mycorrhizal Genomics Consortium"/>
            <person name="Kohler A."/>
            <person name="Kuo A."/>
            <person name="Nagy L.G."/>
            <person name="Floudas D."/>
            <person name="Copeland A."/>
            <person name="Barry K.W."/>
            <person name="Cichocki N."/>
            <person name="Veneault-Fourrey C."/>
            <person name="LaButti K."/>
            <person name="Lindquist E.A."/>
            <person name="Lipzen A."/>
            <person name="Lundell T."/>
            <person name="Morin E."/>
            <person name="Murat C."/>
            <person name="Riley R."/>
            <person name="Ohm R."/>
            <person name="Sun H."/>
            <person name="Tunlid A."/>
            <person name="Henrissat B."/>
            <person name="Grigoriev I.V."/>
            <person name="Hibbett D.S."/>
            <person name="Martin F."/>
        </authorList>
    </citation>
    <scope>NUCLEOTIDE SEQUENCE [LARGE SCALE GENOMIC DNA]</scope>
    <source>
        <strain evidence="2">UH-Slu-Lm8-n1</strain>
    </source>
</reference>
<sequence length="100" mass="11353">MKTCVSVAAQSQISTLIKTKSARPNSKSSLLRISESSTNKVFPFIRIGRAYIIATHSLDLNLDLDLAAPHHDHAHVHCRYDRMHHDEFSCSRIGIWQTLR</sequence>
<name>A0A0D0ABE4_9AGAM</name>
<proteinExistence type="predicted"/>
<keyword evidence="2" id="KW-1185">Reference proteome</keyword>